<dbReference type="EMBL" id="GBXM01102334">
    <property type="protein sequence ID" value="JAH06243.1"/>
    <property type="molecule type" value="Transcribed_RNA"/>
</dbReference>
<protein>
    <submittedName>
        <fullName evidence="1">Uncharacterized protein</fullName>
    </submittedName>
</protein>
<proteinExistence type="predicted"/>
<reference evidence="1" key="1">
    <citation type="submission" date="2014-11" db="EMBL/GenBank/DDBJ databases">
        <authorList>
            <person name="Amaro Gonzalez C."/>
        </authorList>
    </citation>
    <scope>NUCLEOTIDE SEQUENCE</scope>
</reference>
<organism evidence="1">
    <name type="scientific">Anguilla anguilla</name>
    <name type="common">European freshwater eel</name>
    <name type="synonym">Muraena anguilla</name>
    <dbReference type="NCBI Taxonomy" id="7936"/>
    <lineage>
        <taxon>Eukaryota</taxon>
        <taxon>Metazoa</taxon>
        <taxon>Chordata</taxon>
        <taxon>Craniata</taxon>
        <taxon>Vertebrata</taxon>
        <taxon>Euteleostomi</taxon>
        <taxon>Actinopterygii</taxon>
        <taxon>Neopterygii</taxon>
        <taxon>Teleostei</taxon>
        <taxon>Anguilliformes</taxon>
        <taxon>Anguillidae</taxon>
        <taxon>Anguilla</taxon>
    </lineage>
</organism>
<accession>A0A0E9PQY8</accession>
<name>A0A0E9PQY8_ANGAN</name>
<reference evidence="1" key="2">
    <citation type="journal article" date="2015" name="Fish Shellfish Immunol.">
        <title>Early steps in the European eel (Anguilla anguilla)-Vibrio vulnificus interaction in the gills: Role of the RtxA13 toxin.</title>
        <authorList>
            <person name="Callol A."/>
            <person name="Pajuelo D."/>
            <person name="Ebbesson L."/>
            <person name="Teles M."/>
            <person name="MacKenzie S."/>
            <person name="Amaro C."/>
        </authorList>
    </citation>
    <scope>NUCLEOTIDE SEQUENCE</scope>
</reference>
<sequence>MIHENPLKFDWCTSPLICTIKMTVLLPGSLLKSPVTTMD</sequence>
<dbReference type="AlphaFoldDB" id="A0A0E9PQY8"/>
<evidence type="ECO:0000313" key="1">
    <source>
        <dbReference type="EMBL" id="JAH06243.1"/>
    </source>
</evidence>